<evidence type="ECO:0000313" key="10">
    <source>
        <dbReference type="EMBL" id="CAG5128520.1"/>
    </source>
</evidence>
<feature type="region of interest" description="Disordered" evidence="7">
    <location>
        <begin position="141"/>
        <end position="173"/>
    </location>
</feature>
<feature type="transmembrane region" description="Helical" evidence="8">
    <location>
        <begin position="75"/>
        <end position="102"/>
    </location>
</feature>
<feature type="transmembrane region" description="Helical" evidence="8">
    <location>
        <begin position="23"/>
        <end position="40"/>
    </location>
</feature>
<dbReference type="EMBL" id="CAJHNH020003098">
    <property type="protein sequence ID" value="CAG5128520.1"/>
    <property type="molecule type" value="Genomic_DNA"/>
</dbReference>
<dbReference type="PANTHER" id="PTHR11562:SF17">
    <property type="entry name" value="RE54080P-RELATED"/>
    <property type="match status" value="1"/>
</dbReference>
<evidence type="ECO:0000256" key="7">
    <source>
        <dbReference type="SAM" id="MobiDB-lite"/>
    </source>
</evidence>
<dbReference type="InterPro" id="IPR027469">
    <property type="entry name" value="Cation_efflux_TMD_sf"/>
</dbReference>
<sequence>PSGDSNFSGIQFNVKKGGFDRKARTRLILAIVLCLILAIISDASHLLTDFASFMISLLALYLAHRPVTKTLSIGWYRIEILGAFVFILMLWVRTGILVYSAVLRIMDDNFEIDASVMLLTVGTGVAFNVVLGVTLHQHAHSHGGGHGYSHGGSDHSHQKQKTEKTGHGHAHEQRSPNINVKAAFIHVVGDLFQTVGVLWKIVDPICTFLLSQFVLITTITIIRDILVLL</sequence>
<evidence type="ECO:0000256" key="3">
    <source>
        <dbReference type="ARBA" id="ARBA00022692"/>
    </source>
</evidence>
<keyword evidence="4" id="KW-0813">Transport</keyword>
<name>A0A8S3ZLE9_9EUPU</name>
<dbReference type="Gene3D" id="1.20.1510.10">
    <property type="entry name" value="Cation efflux protein transmembrane domain"/>
    <property type="match status" value="1"/>
</dbReference>
<dbReference type="InterPro" id="IPR002524">
    <property type="entry name" value="Cation_efflux"/>
</dbReference>
<organism evidence="10 11">
    <name type="scientific">Candidula unifasciata</name>
    <dbReference type="NCBI Taxonomy" id="100452"/>
    <lineage>
        <taxon>Eukaryota</taxon>
        <taxon>Metazoa</taxon>
        <taxon>Spiralia</taxon>
        <taxon>Lophotrochozoa</taxon>
        <taxon>Mollusca</taxon>
        <taxon>Gastropoda</taxon>
        <taxon>Heterobranchia</taxon>
        <taxon>Euthyneura</taxon>
        <taxon>Panpulmonata</taxon>
        <taxon>Eupulmonata</taxon>
        <taxon>Stylommatophora</taxon>
        <taxon>Helicina</taxon>
        <taxon>Helicoidea</taxon>
        <taxon>Geomitridae</taxon>
        <taxon>Candidula</taxon>
    </lineage>
</organism>
<dbReference type="SUPFAM" id="SSF161111">
    <property type="entry name" value="Cation efflux protein transmembrane domain-like"/>
    <property type="match status" value="1"/>
</dbReference>
<evidence type="ECO:0000256" key="6">
    <source>
        <dbReference type="ARBA" id="ARBA00023136"/>
    </source>
</evidence>
<evidence type="ECO:0000256" key="4">
    <source>
        <dbReference type="ARBA" id="ARBA00022906"/>
    </source>
</evidence>
<dbReference type="InterPro" id="IPR050681">
    <property type="entry name" value="CDF/SLC30A"/>
</dbReference>
<feature type="transmembrane region" description="Helical" evidence="8">
    <location>
        <begin position="208"/>
        <end position="228"/>
    </location>
</feature>
<comment type="subcellular location">
    <subcellularLocation>
        <location evidence="1">Membrane</location>
        <topology evidence="1">Multi-pass membrane protein</topology>
    </subcellularLocation>
</comment>
<dbReference type="GO" id="GO:0010043">
    <property type="term" value="P:response to zinc ion"/>
    <property type="evidence" value="ECO:0007669"/>
    <property type="project" value="TreeGrafter"/>
</dbReference>
<dbReference type="InterPro" id="IPR058533">
    <property type="entry name" value="Cation_efflux_TM"/>
</dbReference>
<proteinExistence type="inferred from homology"/>
<dbReference type="OrthoDB" id="9944568at2759"/>
<feature type="transmembrane region" description="Helical" evidence="8">
    <location>
        <begin position="114"/>
        <end position="135"/>
    </location>
</feature>
<comment type="caution">
    <text evidence="10">The sequence shown here is derived from an EMBL/GenBank/DDBJ whole genome shotgun (WGS) entry which is preliminary data.</text>
</comment>
<keyword evidence="4" id="KW-0864">Zinc transport</keyword>
<evidence type="ECO:0000259" key="9">
    <source>
        <dbReference type="Pfam" id="PF01545"/>
    </source>
</evidence>
<keyword evidence="6 8" id="KW-0472">Membrane</keyword>
<keyword evidence="4" id="KW-0862">Zinc</keyword>
<evidence type="ECO:0000313" key="11">
    <source>
        <dbReference type="Proteomes" id="UP000678393"/>
    </source>
</evidence>
<dbReference type="GO" id="GO:0005385">
    <property type="term" value="F:zinc ion transmembrane transporter activity"/>
    <property type="evidence" value="ECO:0007669"/>
    <property type="project" value="TreeGrafter"/>
</dbReference>
<dbReference type="PANTHER" id="PTHR11562">
    <property type="entry name" value="CATION EFFLUX PROTEIN/ ZINC TRANSPORTER"/>
    <property type="match status" value="1"/>
</dbReference>
<keyword evidence="11" id="KW-1185">Reference proteome</keyword>
<dbReference type="NCBIfam" id="TIGR01297">
    <property type="entry name" value="CDF"/>
    <property type="match status" value="1"/>
</dbReference>
<keyword evidence="3 8" id="KW-0812">Transmembrane</keyword>
<reference evidence="10" key="1">
    <citation type="submission" date="2021-04" db="EMBL/GenBank/DDBJ databases">
        <authorList>
            <consortium name="Molecular Ecology Group"/>
        </authorList>
    </citation>
    <scope>NUCLEOTIDE SEQUENCE</scope>
</reference>
<gene>
    <name evidence="10" type="ORF">CUNI_LOCUS14078</name>
</gene>
<evidence type="ECO:0000256" key="5">
    <source>
        <dbReference type="ARBA" id="ARBA00022989"/>
    </source>
</evidence>
<accession>A0A8S3ZLE9</accession>
<feature type="compositionally biased region" description="Basic and acidic residues" evidence="7">
    <location>
        <begin position="152"/>
        <end position="173"/>
    </location>
</feature>
<dbReference type="Proteomes" id="UP000678393">
    <property type="component" value="Unassembled WGS sequence"/>
</dbReference>
<evidence type="ECO:0000256" key="2">
    <source>
        <dbReference type="ARBA" id="ARBA00008873"/>
    </source>
</evidence>
<dbReference type="GO" id="GO:0005886">
    <property type="term" value="C:plasma membrane"/>
    <property type="evidence" value="ECO:0007669"/>
    <property type="project" value="TreeGrafter"/>
</dbReference>
<protein>
    <recommendedName>
        <fullName evidence="9">Cation efflux protein transmembrane domain-containing protein</fullName>
    </recommendedName>
</protein>
<dbReference type="Pfam" id="PF01545">
    <property type="entry name" value="Cation_efflux"/>
    <property type="match status" value="1"/>
</dbReference>
<keyword evidence="4" id="KW-0406">Ion transport</keyword>
<evidence type="ECO:0000256" key="1">
    <source>
        <dbReference type="ARBA" id="ARBA00004141"/>
    </source>
</evidence>
<dbReference type="AlphaFoldDB" id="A0A8S3ZLE9"/>
<feature type="domain" description="Cation efflux protein transmembrane" evidence="9">
    <location>
        <begin position="30"/>
        <end position="228"/>
    </location>
</feature>
<evidence type="ECO:0000256" key="8">
    <source>
        <dbReference type="SAM" id="Phobius"/>
    </source>
</evidence>
<keyword evidence="5 8" id="KW-1133">Transmembrane helix</keyword>
<feature type="non-terminal residue" evidence="10">
    <location>
        <position position="1"/>
    </location>
</feature>
<comment type="similarity">
    <text evidence="2">Belongs to the cation diffusion facilitator (CDF) transporter (TC 2.A.4) family. SLC30A subfamily.</text>
</comment>
<feature type="non-terminal residue" evidence="10">
    <location>
        <position position="229"/>
    </location>
</feature>